<evidence type="ECO:0000313" key="1">
    <source>
        <dbReference type="EMBL" id="GJE95328.1"/>
    </source>
</evidence>
<dbReference type="Proteomes" id="UP000703269">
    <property type="component" value="Unassembled WGS sequence"/>
</dbReference>
<organism evidence="1 2">
    <name type="scientific">Phanerochaete sordida</name>
    <dbReference type="NCBI Taxonomy" id="48140"/>
    <lineage>
        <taxon>Eukaryota</taxon>
        <taxon>Fungi</taxon>
        <taxon>Dikarya</taxon>
        <taxon>Basidiomycota</taxon>
        <taxon>Agaricomycotina</taxon>
        <taxon>Agaricomycetes</taxon>
        <taxon>Polyporales</taxon>
        <taxon>Phanerochaetaceae</taxon>
        <taxon>Phanerochaete</taxon>
    </lineage>
</organism>
<sequence>MHILNSFPYHPLVKVVMPIPVLAQDVIDHILDVVGGSHPTRNSPSYTGLSEQALDLSACTLVSRAWLPHSSRLLLNHIFLENEACTEFIAAVQASPRLSQAITSFRVHSGNISIHDFFDEILDALPNLRVLVCVERHRFAFGDVSTTLWIQRISPNTRARLDSLSFSSFYPSFRWELKSRRCVEDERRMRLFAEGASAPEKPSLSAVLIDKVVFGTHVANALLYHIGCEVLCLELKDYQPSRGSALALRYCPRLESITLGPPSFEDYYDDVMQSLPAQLRRVIVVFDPFMGDYIIPRPRKYAFASVDWRAFAGHVQRCKSLEIVALVGLCLDVGRGAAGRERLFEERRAALLAHFPAEVAAIVRCWP</sequence>
<name>A0A9P3GG09_9APHY</name>
<proteinExistence type="predicted"/>
<protein>
    <submittedName>
        <fullName evidence="1">Uncharacterized protein</fullName>
    </submittedName>
</protein>
<comment type="caution">
    <text evidence="1">The sequence shown here is derived from an EMBL/GenBank/DDBJ whole genome shotgun (WGS) entry which is preliminary data.</text>
</comment>
<dbReference type="EMBL" id="BPQB01000048">
    <property type="protein sequence ID" value="GJE95328.1"/>
    <property type="molecule type" value="Genomic_DNA"/>
</dbReference>
<keyword evidence="2" id="KW-1185">Reference proteome</keyword>
<dbReference type="AlphaFoldDB" id="A0A9P3GG09"/>
<reference evidence="1 2" key="1">
    <citation type="submission" date="2021-08" db="EMBL/GenBank/DDBJ databases">
        <title>Draft Genome Sequence of Phanerochaete sordida strain YK-624.</title>
        <authorList>
            <person name="Mori T."/>
            <person name="Dohra H."/>
            <person name="Suzuki T."/>
            <person name="Kawagishi H."/>
            <person name="Hirai H."/>
        </authorList>
    </citation>
    <scope>NUCLEOTIDE SEQUENCE [LARGE SCALE GENOMIC DNA]</scope>
    <source>
        <strain evidence="1 2">YK-624</strain>
    </source>
</reference>
<accession>A0A9P3GG09</accession>
<gene>
    <name evidence="1" type="ORF">PsYK624_115120</name>
</gene>
<evidence type="ECO:0000313" key="2">
    <source>
        <dbReference type="Proteomes" id="UP000703269"/>
    </source>
</evidence>